<reference evidence="3 4" key="1">
    <citation type="submission" date="2023-01" db="EMBL/GenBank/DDBJ databases">
        <authorList>
            <person name="Whitehead M."/>
        </authorList>
    </citation>
    <scope>NUCLEOTIDE SEQUENCE [LARGE SCALE GENOMIC DNA]</scope>
</reference>
<name>A0AAV0WV92_9HEMI</name>
<evidence type="ECO:0000313" key="4">
    <source>
        <dbReference type="Proteomes" id="UP001160148"/>
    </source>
</evidence>
<evidence type="ECO:0000313" key="3">
    <source>
        <dbReference type="EMBL" id="CAI6359960.1"/>
    </source>
</evidence>
<evidence type="ECO:0000256" key="1">
    <source>
        <dbReference type="SAM" id="MobiDB-lite"/>
    </source>
</evidence>
<feature type="chain" id="PRO_5043651010" evidence="2">
    <location>
        <begin position="21"/>
        <end position="117"/>
    </location>
</feature>
<accession>A0AAV0WV92</accession>
<gene>
    <name evidence="3" type="ORF">MEUPH1_LOCUS15313</name>
</gene>
<dbReference type="AlphaFoldDB" id="A0AAV0WV92"/>
<organism evidence="3 4">
    <name type="scientific">Macrosiphum euphorbiae</name>
    <name type="common">potato aphid</name>
    <dbReference type="NCBI Taxonomy" id="13131"/>
    <lineage>
        <taxon>Eukaryota</taxon>
        <taxon>Metazoa</taxon>
        <taxon>Ecdysozoa</taxon>
        <taxon>Arthropoda</taxon>
        <taxon>Hexapoda</taxon>
        <taxon>Insecta</taxon>
        <taxon>Pterygota</taxon>
        <taxon>Neoptera</taxon>
        <taxon>Paraneoptera</taxon>
        <taxon>Hemiptera</taxon>
        <taxon>Sternorrhyncha</taxon>
        <taxon>Aphidomorpha</taxon>
        <taxon>Aphidoidea</taxon>
        <taxon>Aphididae</taxon>
        <taxon>Macrosiphini</taxon>
        <taxon>Macrosiphum</taxon>
    </lineage>
</organism>
<comment type="caution">
    <text evidence="3">The sequence shown here is derived from an EMBL/GenBank/DDBJ whole genome shotgun (WGS) entry which is preliminary data.</text>
</comment>
<feature type="signal peptide" evidence="2">
    <location>
        <begin position="1"/>
        <end position="20"/>
    </location>
</feature>
<dbReference type="Proteomes" id="UP001160148">
    <property type="component" value="Unassembled WGS sequence"/>
</dbReference>
<feature type="region of interest" description="Disordered" evidence="1">
    <location>
        <begin position="26"/>
        <end position="53"/>
    </location>
</feature>
<keyword evidence="4" id="KW-1185">Reference proteome</keyword>
<proteinExistence type="predicted"/>
<sequence length="117" mass="13279">MKYSMVFCLLAVVLLQQCMSAHVHHEGEKNDEDHKTHMSHEGGDHKGHKHENCGHPSHLVEDHTSHTVEDHTGHNHGPIENPIYDDPIHDNGAGGVYGHHQDIILQKFRKGQALYYQ</sequence>
<dbReference type="EMBL" id="CARXXK010000002">
    <property type="protein sequence ID" value="CAI6359960.1"/>
    <property type="molecule type" value="Genomic_DNA"/>
</dbReference>
<keyword evidence="2" id="KW-0732">Signal</keyword>
<protein>
    <submittedName>
        <fullName evidence="3">Uncharacterized protein</fullName>
    </submittedName>
</protein>
<evidence type="ECO:0000256" key="2">
    <source>
        <dbReference type="SAM" id="SignalP"/>
    </source>
</evidence>